<protein>
    <submittedName>
        <fullName evidence="3">Uncharacterized protein</fullName>
    </submittedName>
</protein>
<dbReference type="EMBL" id="BMUU01000018">
    <property type="protein sequence ID" value="GGY65715.1"/>
    <property type="molecule type" value="Genomic_DNA"/>
</dbReference>
<name>A0ABQ3ASV0_9ACTN</name>
<keyword evidence="2" id="KW-0732">Signal</keyword>
<feature type="compositionally biased region" description="Polar residues" evidence="1">
    <location>
        <begin position="33"/>
        <end position="42"/>
    </location>
</feature>
<dbReference type="GeneID" id="96294906"/>
<dbReference type="Proteomes" id="UP000600946">
    <property type="component" value="Unassembled WGS sequence"/>
</dbReference>
<dbReference type="RefSeq" id="WP_190029233.1">
    <property type="nucleotide sequence ID" value="NZ_BMUU01000018.1"/>
</dbReference>
<accession>A0ABQ3ASV0</accession>
<feature type="region of interest" description="Disordered" evidence="1">
    <location>
        <begin position="23"/>
        <end position="63"/>
    </location>
</feature>
<keyword evidence="4" id="KW-1185">Reference proteome</keyword>
<evidence type="ECO:0000313" key="4">
    <source>
        <dbReference type="Proteomes" id="UP000600946"/>
    </source>
</evidence>
<feature type="signal peptide" evidence="2">
    <location>
        <begin position="1"/>
        <end position="26"/>
    </location>
</feature>
<reference evidence="4" key="1">
    <citation type="journal article" date="2019" name="Int. J. Syst. Evol. Microbiol.">
        <title>The Global Catalogue of Microorganisms (GCM) 10K type strain sequencing project: providing services to taxonomists for standard genome sequencing and annotation.</title>
        <authorList>
            <consortium name="The Broad Institute Genomics Platform"/>
            <consortium name="The Broad Institute Genome Sequencing Center for Infectious Disease"/>
            <person name="Wu L."/>
            <person name="Ma J."/>
        </authorList>
    </citation>
    <scope>NUCLEOTIDE SEQUENCE [LARGE SCALE GENOMIC DNA]</scope>
    <source>
        <strain evidence="4">JCM 4594</strain>
    </source>
</reference>
<comment type="caution">
    <text evidence="3">The sequence shown here is derived from an EMBL/GenBank/DDBJ whole genome shotgun (WGS) entry which is preliminary data.</text>
</comment>
<evidence type="ECO:0000313" key="3">
    <source>
        <dbReference type="EMBL" id="GGY65715.1"/>
    </source>
</evidence>
<proteinExistence type="predicted"/>
<sequence>MRLRTILAATALTAATVIGGAGAAMADGPDDFGTSQPPQMSNPMCPGVDADRGSAFDDPCDET</sequence>
<evidence type="ECO:0000256" key="2">
    <source>
        <dbReference type="SAM" id="SignalP"/>
    </source>
</evidence>
<gene>
    <name evidence="3" type="ORF">GCM10010326_70400</name>
</gene>
<evidence type="ECO:0000256" key="1">
    <source>
        <dbReference type="SAM" id="MobiDB-lite"/>
    </source>
</evidence>
<feature type="chain" id="PRO_5046769296" evidence="2">
    <location>
        <begin position="27"/>
        <end position="63"/>
    </location>
</feature>
<organism evidence="3 4">
    <name type="scientific">Streptomyces xanthochromogenes</name>
    <dbReference type="NCBI Taxonomy" id="67384"/>
    <lineage>
        <taxon>Bacteria</taxon>
        <taxon>Bacillati</taxon>
        <taxon>Actinomycetota</taxon>
        <taxon>Actinomycetes</taxon>
        <taxon>Kitasatosporales</taxon>
        <taxon>Streptomycetaceae</taxon>
        <taxon>Streptomyces</taxon>
    </lineage>
</organism>